<feature type="signal peptide" evidence="9">
    <location>
        <begin position="1"/>
        <end position="19"/>
    </location>
</feature>
<dbReference type="InterPro" id="IPR038970">
    <property type="entry name" value="Lyase_8"/>
</dbReference>
<dbReference type="AlphaFoldDB" id="A0A8J6PZZ0"/>
<evidence type="ECO:0000256" key="7">
    <source>
        <dbReference type="PIRSR" id="PIRSR638970-1"/>
    </source>
</evidence>
<dbReference type="InterPro" id="IPR011071">
    <property type="entry name" value="Lyase_8-like_C"/>
</dbReference>
<dbReference type="RefSeq" id="WP_188229763.1">
    <property type="nucleotide sequence ID" value="NZ_JACVXB010000002.1"/>
</dbReference>
<dbReference type="SUPFAM" id="SSF49863">
    <property type="entry name" value="Hyaluronate lyase-like, C-terminal domain"/>
    <property type="match status" value="1"/>
</dbReference>
<dbReference type="InterPro" id="IPR012970">
    <property type="entry name" value="Lyase_8_alpha_N"/>
</dbReference>
<evidence type="ECO:0000256" key="3">
    <source>
        <dbReference type="ARBA" id="ARBA00011245"/>
    </source>
</evidence>
<proteinExistence type="inferred from homology"/>
<dbReference type="InterPro" id="IPR004103">
    <property type="entry name" value="Lyase_8_C"/>
</dbReference>
<dbReference type="GO" id="GO:0016837">
    <property type="term" value="F:carbon-oxygen lyase activity, acting on polysaccharides"/>
    <property type="evidence" value="ECO:0007669"/>
    <property type="project" value="UniProtKB-ARBA"/>
</dbReference>
<feature type="active site" evidence="7">
    <location>
        <position position="278"/>
    </location>
</feature>
<feature type="domain" description="Polysaccharide lyase family 8 C-terminal" evidence="11">
    <location>
        <begin position="584"/>
        <end position="648"/>
    </location>
</feature>
<evidence type="ECO:0008006" key="15">
    <source>
        <dbReference type="Google" id="ProtNLM"/>
    </source>
</evidence>
<dbReference type="Gene3D" id="2.70.98.10">
    <property type="match status" value="1"/>
</dbReference>
<feature type="coiled-coil region" evidence="8">
    <location>
        <begin position="176"/>
        <end position="203"/>
    </location>
</feature>
<dbReference type="Pfam" id="PF02884">
    <property type="entry name" value="Lyase_8_C"/>
    <property type="match status" value="1"/>
</dbReference>
<keyword evidence="14" id="KW-1185">Reference proteome</keyword>
<feature type="active site" evidence="7">
    <location>
        <position position="224"/>
    </location>
</feature>
<dbReference type="Gene3D" id="2.60.220.10">
    <property type="entry name" value="Polysaccharide lyase family 8-like, C-terminal"/>
    <property type="match status" value="1"/>
</dbReference>
<organism evidence="13 14">
    <name type="scientific">Aestuariibaculum sediminum</name>
    <dbReference type="NCBI Taxonomy" id="2770637"/>
    <lineage>
        <taxon>Bacteria</taxon>
        <taxon>Pseudomonadati</taxon>
        <taxon>Bacteroidota</taxon>
        <taxon>Flavobacteriia</taxon>
        <taxon>Flavobacteriales</taxon>
        <taxon>Flavobacteriaceae</taxon>
    </lineage>
</organism>
<dbReference type="InterPro" id="IPR014718">
    <property type="entry name" value="GH-type_carb-bd"/>
</dbReference>
<comment type="caution">
    <text evidence="13">The sequence shown here is derived from an EMBL/GenBank/DDBJ whole genome shotgun (WGS) entry which is preliminary data.</text>
</comment>
<evidence type="ECO:0000313" key="13">
    <source>
        <dbReference type="EMBL" id="MBD0831982.1"/>
    </source>
</evidence>
<dbReference type="Proteomes" id="UP000600588">
    <property type="component" value="Unassembled WGS sequence"/>
</dbReference>
<evidence type="ECO:0000256" key="4">
    <source>
        <dbReference type="ARBA" id="ARBA00022729"/>
    </source>
</evidence>
<evidence type="ECO:0000259" key="10">
    <source>
        <dbReference type="Pfam" id="PF02278"/>
    </source>
</evidence>
<feature type="domain" description="Polysaccharide lyase 8 N-terminal alpha-helical" evidence="12">
    <location>
        <begin position="51"/>
        <end position="289"/>
    </location>
</feature>
<dbReference type="PANTHER" id="PTHR38481">
    <property type="entry name" value="HYALURONATE LYASE"/>
    <property type="match status" value="1"/>
</dbReference>
<evidence type="ECO:0000256" key="9">
    <source>
        <dbReference type="SAM" id="SignalP"/>
    </source>
</evidence>
<feature type="domain" description="Polysaccharide lyase family 8 central" evidence="10">
    <location>
        <begin position="323"/>
        <end position="568"/>
    </location>
</feature>
<evidence type="ECO:0000256" key="6">
    <source>
        <dbReference type="ARBA" id="ARBA00023239"/>
    </source>
</evidence>
<accession>A0A8J6PZZ0</accession>
<evidence type="ECO:0000256" key="1">
    <source>
        <dbReference type="ARBA" id="ARBA00001913"/>
    </source>
</evidence>
<dbReference type="Pfam" id="PF08124">
    <property type="entry name" value="Lyase_8_N"/>
    <property type="match status" value="1"/>
</dbReference>
<protein>
    <recommendedName>
        <fullName evidence="15">Chondroitin AC lyase</fullName>
    </recommendedName>
</protein>
<name>A0A8J6PZZ0_9FLAO</name>
<evidence type="ECO:0000256" key="5">
    <source>
        <dbReference type="ARBA" id="ARBA00022837"/>
    </source>
</evidence>
<keyword evidence="5" id="KW-0106">Calcium</keyword>
<evidence type="ECO:0000259" key="11">
    <source>
        <dbReference type="Pfam" id="PF02884"/>
    </source>
</evidence>
<keyword evidence="6" id="KW-0456">Lyase</keyword>
<comment type="similarity">
    <text evidence="2">Belongs to the polysaccharide lyase 8 family.</text>
</comment>
<evidence type="ECO:0000313" key="14">
    <source>
        <dbReference type="Proteomes" id="UP000600588"/>
    </source>
</evidence>
<dbReference type="PANTHER" id="PTHR38481:SF1">
    <property type="entry name" value="HYALURONATE LYASE"/>
    <property type="match status" value="1"/>
</dbReference>
<dbReference type="SUPFAM" id="SSF74650">
    <property type="entry name" value="Galactose mutarotase-like"/>
    <property type="match status" value="1"/>
</dbReference>
<dbReference type="GO" id="GO:0005576">
    <property type="term" value="C:extracellular region"/>
    <property type="evidence" value="ECO:0007669"/>
    <property type="project" value="InterPro"/>
</dbReference>
<reference evidence="13 14" key="1">
    <citation type="submission" date="2020-09" db="EMBL/GenBank/DDBJ databases">
        <title>TT11 complete genome.</title>
        <authorList>
            <person name="Wu Z."/>
        </authorList>
    </citation>
    <scope>NUCLEOTIDE SEQUENCE [LARGE SCALE GENOMIC DNA]</scope>
    <source>
        <strain evidence="13 14">TT11</strain>
    </source>
</reference>
<dbReference type="InterPro" id="IPR011013">
    <property type="entry name" value="Gal_mutarotase_sf_dom"/>
</dbReference>
<keyword evidence="8" id="KW-0175">Coiled coil</keyword>
<dbReference type="InterPro" id="IPR003159">
    <property type="entry name" value="Lyase_8_central_dom"/>
</dbReference>
<feature type="chain" id="PRO_5035274498" description="Chondroitin AC lyase" evidence="9">
    <location>
        <begin position="20"/>
        <end position="687"/>
    </location>
</feature>
<gene>
    <name evidence="13" type="ORF">ICJ83_07540</name>
</gene>
<dbReference type="GO" id="GO:0005975">
    <property type="term" value="P:carbohydrate metabolic process"/>
    <property type="evidence" value="ECO:0007669"/>
    <property type="project" value="InterPro"/>
</dbReference>
<evidence type="ECO:0000256" key="2">
    <source>
        <dbReference type="ARBA" id="ARBA00006699"/>
    </source>
</evidence>
<feature type="active site" evidence="7">
    <location>
        <position position="215"/>
    </location>
</feature>
<dbReference type="GO" id="GO:0030246">
    <property type="term" value="F:carbohydrate binding"/>
    <property type="evidence" value="ECO:0007669"/>
    <property type="project" value="InterPro"/>
</dbReference>
<keyword evidence="4 9" id="KW-0732">Signal</keyword>
<dbReference type="EMBL" id="JACVXB010000002">
    <property type="protein sequence ID" value="MBD0831982.1"/>
    <property type="molecule type" value="Genomic_DNA"/>
</dbReference>
<evidence type="ECO:0000256" key="8">
    <source>
        <dbReference type="SAM" id="Coils"/>
    </source>
</evidence>
<dbReference type="Pfam" id="PF02278">
    <property type="entry name" value="Lyase_8"/>
    <property type="match status" value="1"/>
</dbReference>
<sequence length="687" mass="79836">MRYLLVIATLISFNWYTIAQSSDLQELKTNWKAYLINQQLKEDQKSYFFTNVNGTWSDLDYNNRQPGNWPLLAHLKRASIMAKAYHKADSEYYHNPTLLKNILESYNWWVDNTPKNSNWWYAQIGIPQNLGVIMLLMEDNMDPKQWKKGIEIMDKVRFGIQTGQNLVWVSSNIVLRSILKNNVEELNQAAENIKNEMQIAINSEGLQPDFSFHQHGRQLQFGNYGLHFLEDQVKWMYILKNTAYEYTSEQIDLMRHYFSEGQRWVIWKGVYDINCSGRQLFPDEQLDKSEKVKQAALEMKEIDTEYPSLYKSISHKNNIRGLKFFPFSELLIQRTKQYMASIRMCSSRVKGSESGNGENLSGYYLADGAMCIMKTGEEYLNIFPYWDWRKIPGTTTVQDTTKLPEIGWGSYHIKSDFVGGFTYKDFGVSSMQYRRDGVEASKSYFIFPDFVVCLGSGISGKSEQFLQTNIEQRFSTTPFSKLVDNKFEKNNAKNSIKPSNCIWHENTGYIINPTNSIEAKIEQREAKWDQVVVWPQKPQEKRNVFQLVINHGINCKDDFYSYVIFPEIKKSSLKKEYKRPSYYILTNNKFTQAVQLKNATSIVFYKPGNVRINGTYNISINVPSLVFFEVNKETSTVLITDPTQKLESAIITLTKHIESDIQTVTKTINFPKGTKQGTPVKIEFQIK</sequence>
<dbReference type="InterPro" id="IPR008929">
    <property type="entry name" value="Chondroitin_lyas"/>
</dbReference>
<evidence type="ECO:0000259" key="12">
    <source>
        <dbReference type="Pfam" id="PF08124"/>
    </source>
</evidence>
<dbReference type="SUPFAM" id="SSF48230">
    <property type="entry name" value="Chondroitin AC/alginate lyase"/>
    <property type="match status" value="1"/>
</dbReference>
<comment type="subunit">
    <text evidence="3">Monomer.</text>
</comment>
<comment type="cofactor">
    <cofactor evidence="1">
        <name>Ca(2+)</name>
        <dbReference type="ChEBI" id="CHEBI:29108"/>
    </cofactor>
</comment>
<dbReference type="Gene3D" id="1.50.10.100">
    <property type="entry name" value="Chondroitin AC/alginate lyase"/>
    <property type="match status" value="1"/>
</dbReference>